<organism evidence="1 2">
    <name type="scientific">Rhodococcus parequi</name>
    <dbReference type="NCBI Taxonomy" id="3137122"/>
    <lineage>
        <taxon>Bacteria</taxon>
        <taxon>Bacillati</taxon>
        <taxon>Actinomycetota</taxon>
        <taxon>Actinomycetes</taxon>
        <taxon>Mycobacteriales</taxon>
        <taxon>Nocardiaceae</taxon>
        <taxon>Rhodococcus</taxon>
    </lineage>
</organism>
<evidence type="ECO:0000313" key="1">
    <source>
        <dbReference type="EMBL" id="MFM1725447.1"/>
    </source>
</evidence>
<keyword evidence="2" id="KW-1185">Reference proteome</keyword>
<protein>
    <recommendedName>
        <fullName evidence="3">TetR family transcriptional regulator</fullName>
    </recommendedName>
</protein>
<dbReference type="RefSeq" id="WP_420165926.1">
    <property type="nucleotide sequence ID" value="NZ_JBDLNV010000006.1"/>
</dbReference>
<reference evidence="1 2" key="1">
    <citation type="submission" date="2023-11" db="EMBL/GenBank/DDBJ databases">
        <authorList>
            <person name="Val-Calvo J."/>
            <person name="Scortti M."/>
            <person name="Vazquez-Boland J."/>
        </authorList>
    </citation>
    <scope>NUCLEOTIDE SEQUENCE [LARGE SCALE GENOMIC DNA]</scope>
    <source>
        <strain evidence="1 2">PAM 2766</strain>
    </source>
</reference>
<proteinExistence type="predicted"/>
<gene>
    <name evidence="1" type="ORF">ABEU20_004062</name>
</gene>
<dbReference type="EMBL" id="JBDLNV010000006">
    <property type="protein sequence ID" value="MFM1725447.1"/>
    <property type="molecule type" value="Genomic_DNA"/>
</dbReference>
<name>A0ABW9FJR7_9NOCA</name>
<dbReference type="SUPFAM" id="SSF46689">
    <property type="entry name" value="Homeodomain-like"/>
    <property type="match status" value="1"/>
</dbReference>
<dbReference type="Proteomes" id="UP001629745">
    <property type="component" value="Unassembled WGS sequence"/>
</dbReference>
<dbReference type="Gene3D" id="1.10.357.10">
    <property type="entry name" value="Tetracycline Repressor, domain 2"/>
    <property type="match status" value="1"/>
</dbReference>
<comment type="caution">
    <text evidence="1">The sequence shown here is derived from an EMBL/GenBank/DDBJ whole genome shotgun (WGS) entry which is preliminary data.</text>
</comment>
<evidence type="ECO:0008006" key="3">
    <source>
        <dbReference type="Google" id="ProtNLM"/>
    </source>
</evidence>
<evidence type="ECO:0000313" key="2">
    <source>
        <dbReference type="Proteomes" id="UP001629745"/>
    </source>
</evidence>
<dbReference type="InterPro" id="IPR009057">
    <property type="entry name" value="Homeodomain-like_sf"/>
</dbReference>
<accession>A0ABW9FJR7</accession>
<sequence length="193" mass="21230">MAEELFATQGVSATLVGDIVTGAGQRNPSALRYHFGSREGVLQAIREKYLTRIEERRATLLSGWPTPGPRDPRDAVELAVTPLAELLSSESGRRYLRILGQTMYELTPEQMDGVEKYPSLAATIALMRAGIDDLPPRVVDERIQGTLLLISAMLAIRARDMANRRRPPLPLETFTRNVISMATSTLTAPLTGE</sequence>